<protein>
    <recommendedName>
        <fullName evidence="10">YihY/virulence factor BrkB family protein</fullName>
    </recommendedName>
</protein>
<evidence type="ECO:0008006" key="10">
    <source>
        <dbReference type="Google" id="ProtNLM"/>
    </source>
</evidence>
<keyword evidence="9" id="KW-1185">Reference proteome</keyword>
<dbReference type="RefSeq" id="WP_101848936.1">
    <property type="nucleotide sequence ID" value="NZ_PKIZ01000001.1"/>
</dbReference>
<accession>A0A2I1PDV3</accession>
<dbReference type="OrthoDB" id="5143175at2"/>
<keyword evidence="2" id="KW-1003">Cell membrane</keyword>
<proteinExistence type="predicted"/>
<gene>
    <name evidence="8" type="ORF">CYJ76_00610</name>
</gene>
<evidence type="ECO:0000256" key="1">
    <source>
        <dbReference type="ARBA" id="ARBA00004651"/>
    </source>
</evidence>
<feature type="transmembrane region" description="Helical" evidence="7">
    <location>
        <begin position="243"/>
        <end position="265"/>
    </location>
</feature>
<dbReference type="EMBL" id="PKIZ01000001">
    <property type="protein sequence ID" value="PKZ42791.1"/>
    <property type="molecule type" value="Genomic_DNA"/>
</dbReference>
<feature type="transmembrane region" description="Helical" evidence="7">
    <location>
        <begin position="49"/>
        <end position="77"/>
    </location>
</feature>
<evidence type="ECO:0000256" key="2">
    <source>
        <dbReference type="ARBA" id="ARBA00022475"/>
    </source>
</evidence>
<feature type="transmembrane region" description="Helical" evidence="7">
    <location>
        <begin position="271"/>
        <end position="291"/>
    </location>
</feature>
<dbReference type="AlphaFoldDB" id="A0A2I1PDV3"/>
<evidence type="ECO:0000256" key="3">
    <source>
        <dbReference type="ARBA" id="ARBA00022692"/>
    </source>
</evidence>
<name>A0A2I1PDV3_9MICO</name>
<organism evidence="8 9">
    <name type="scientific">Kytococcus schroeteri</name>
    <dbReference type="NCBI Taxonomy" id="138300"/>
    <lineage>
        <taxon>Bacteria</taxon>
        <taxon>Bacillati</taxon>
        <taxon>Actinomycetota</taxon>
        <taxon>Actinomycetes</taxon>
        <taxon>Micrococcales</taxon>
        <taxon>Kytococcaceae</taxon>
        <taxon>Kytococcus</taxon>
    </lineage>
</organism>
<evidence type="ECO:0000256" key="6">
    <source>
        <dbReference type="SAM" id="MobiDB-lite"/>
    </source>
</evidence>
<dbReference type="PANTHER" id="PTHR30213">
    <property type="entry name" value="INNER MEMBRANE PROTEIN YHJD"/>
    <property type="match status" value="1"/>
</dbReference>
<keyword evidence="5 7" id="KW-0472">Membrane</keyword>
<dbReference type="PANTHER" id="PTHR30213:SF1">
    <property type="entry name" value="INNER MEMBRANE PROTEIN YHJD"/>
    <property type="match status" value="1"/>
</dbReference>
<feature type="transmembrane region" description="Helical" evidence="7">
    <location>
        <begin position="163"/>
        <end position="185"/>
    </location>
</feature>
<reference evidence="8 9" key="1">
    <citation type="submission" date="2017-12" db="EMBL/GenBank/DDBJ databases">
        <title>Phylogenetic diversity of female urinary microbiome.</title>
        <authorList>
            <person name="Thomas-White K."/>
            <person name="Wolfe A.J."/>
        </authorList>
    </citation>
    <scope>NUCLEOTIDE SEQUENCE [LARGE SCALE GENOMIC DNA]</scope>
    <source>
        <strain evidence="8 9">UMB1298</strain>
    </source>
</reference>
<dbReference type="Proteomes" id="UP000234206">
    <property type="component" value="Unassembled WGS sequence"/>
</dbReference>
<feature type="transmembrane region" description="Helical" evidence="7">
    <location>
        <begin position="205"/>
        <end position="231"/>
    </location>
</feature>
<dbReference type="Pfam" id="PF03631">
    <property type="entry name" value="Virul_fac_BrkB"/>
    <property type="match status" value="1"/>
</dbReference>
<evidence type="ECO:0000313" key="8">
    <source>
        <dbReference type="EMBL" id="PKZ42791.1"/>
    </source>
</evidence>
<comment type="subcellular location">
    <subcellularLocation>
        <location evidence="1">Cell membrane</location>
        <topology evidence="1">Multi-pass membrane protein</topology>
    </subcellularLocation>
</comment>
<evidence type="ECO:0000313" key="9">
    <source>
        <dbReference type="Proteomes" id="UP000234206"/>
    </source>
</evidence>
<dbReference type="InterPro" id="IPR017039">
    <property type="entry name" value="Virul_fac_BrkB"/>
</dbReference>
<keyword evidence="3 7" id="KW-0812">Transmembrane</keyword>
<feature type="transmembrane region" description="Helical" evidence="7">
    <location>
        <begin position="113"/>
        <end position="134"/>
    </location>
</feature>
<sequence>MTPASAADHADPPPRHRRARRGGRRVLATLARTRLVRAARRYLLAHGNVYAGGVTLSAMISLVAALTLGVTVFRLLLGRHPRLMDALVGAVNDSFPGLLGDEGQSGLVSTGDLALHGGLTLATLVTLPVLLWTATNAMTDLRLSLRAMFGLGSLPLHPVRAKLWDLVGMLLLGTSVVLTALLSWGATWATRQALDLVRLEAEAEWLVRGAALAAAALVDALTIGLLVRVAAKVRTPWPQRWRGALLGALGWGVLRLAGTSVIGAWDNPLVASFAGLVTLVVWINLAVRWALFSAAWTADPPAPRALEGEEVHAAEVPNYVTLAAPHTLLWPHHRVTGAVLAPRDAWPDHRAGAHAPGHDPTPG</sequence>
<evidence type="ECO:0000256" key="4">
    <source>
        <dbReference type="ARBA" id="ARBA00022989"/>
    </source>
</evidence>
<evidence type="ECO:0000256" key="5">
    <source>
        <dbReference type="ARBA" id="ARBA00023136"/>
    </source>
</evidence>
<comment type="caution">
    <text evidence="8">The sequence shown here is derived from an EMBL/GenBank/DDBJ whole genome shotgun (WGS) entry which is preliminary data.</text>
</comment>
<keyword evidence="4 7" id="KW-1133">Transmembrane helix</keyword>
<feature type="region of interest" description="Disordered" evidence="6">
    <location>
        <begin position="1"/>
        <end position="22"/>
    </location>
</feature>
<dbReference type="GO" id="GO:0005886">
    <property type="term" value="C:plasma membrane"/>
    <property type="evidence" value="ECO:0007669"/>
    <property type="project" value="UniProtKB-SubCell"/>
</dbReference>
<evidence type="ECO:0000256" key="7">
    <source>
        <dbReference type="SAM" id="Phobius"/>
    </source>
</evidence>